<sequence>MKFDVIKDVNLERNLNLFESLYNDDVLDCLDMLNSDDNLTKEVINRVLDLFSSDIWSNPNIKFLDNNCKSQIFMSEVIKRLDKGLERQIPDRKTRINHILKNQIINESCNIGFDITINKGNL</sequence>
<keyword evidence="2" id="KW-1185">Reference proteome</keyword>
<dbReference type="AlphaFoldDB" id="A0A378QJA7"/>
<dbReference type="RefSeq" id="WP_115247874.1">
    <property type="nucleotide sequence ID" value="NZ_UGQC01000001.1"/>
</dbReference>
<name>A0A378QJA7_MORLA</name>
<evidence type="ECO:0000313" key="1">
    <source>
        <dbReference type="EMBL" id="STZ00570.1"/>
    </source>
</evidence>
<proteinExistence type="predicted"/>
<reference evidence="1 2" key="1">
    <citation type="submission" date="2018-06" db="EMBL/GenBank/DDBJ databases">
        <authorList>
            <consortium name="Pathogen Informatics"/>
            <person name="Doyle S."/>
        </authorList>
    </citation>
    <scope>NUCLEOTIDE SEQUENCE [LARGE SCALE GENOMIC DNA]</scope>
    <source>
        <strain evidence="1 2">NCTC7911</strain>
    </source>
</reference>
<dbReference type="GeneID" id="302270520"/>
<evidence type="ECO:0000313" key="2">
    <source>
        <dbReference type="Proteomes" id="UP000254107"/>
    </source>
</evidence>
<gene>
    <name evidence="1" type="ORF">NCTC7911_01979</name>
</gene>
<dbReference type="EMBL" id="UGQC01000001">
    <property type="protein sequence ID" value="STZ00570.1"/>
    <property type="molecule type" value="Genomic_DNA"/>
</dbReference>
<accession>A0A378QJA7</accession>
<protein>
    <submittedName>
        <fullName evidence="1">Uncharacterized protein</fullName>
    </submittedName>
</protein>
<organism evidence="1 2">
    <name type="scientific">Moraxella lacunata</name>
    <dbReference type="NCBI Taxonomy" id="477"/>
    <lineage>
        <taxon>Bacteria</taxon>
        <taxon>Pseudomonadati</taxon>
        <taxon>Pseudomonadota</taxon>
        <taxon>Gammaproteobacteria</taxon>
        <taxon>Moraxellales</taxon>
        <taxon>Moraxellaceae</taxon>
        <taxon>Moraxella</taxon>
    </lineage>
</organism>
<dbReference type="Proteomes" id="UP000254107">
    <property type="component" value="Unassembled WGS sequence"/>
</dbReference>